<dbReference type="InterPro" id="IPR029062">
    <property type="entry name" value="Class_I_gatase-like"/>
</dbReference>
<keyword evidence="4 11" id="KW-0436">Ligase</keyword>
<dbReference type="EC" id="6.3.4.2" evidence="3"/>
<evidence type="ECO:0000256" key="1">
    <source>
        <dbReference type="ARBA" id="ARBA00005171"/>
    </source>
</evidence>
<evidence type="ECO:0000259" key="10">
    <source>
        <dbReference type="Pfam" id="PF00117"/>
    </source>
</evidence>
<dbReference type="GO" id="GO:0044210">
    <property type="term" value="P:'de novo' CTP biosynthetic process"/>
    <property type="evidence" value="ECO:0007669"/>
    <property type="project" value="UniProtKB-UniPathway"/>
</dbReference>
<keyword evidence="5" id="KW-0547">Nucleotide-binding</keyword>
<evidence type="ECO:0000256" key="3">
    <source>
        <dbReference type="ARBA" id="ARBA00012291"/>
    </source>
</evidence>
<evidence type="ECO:0000256" key="4">
    <source>
        <dbReference type="ARBA" id="ARBA00022598"/>
    </source>
</evidence>
<reference evidence="11" key="1">
    <citation type="submission" date="2016-05" db="EMBL/GenBank/DDBJ databases">
        <authorList>
            <person name="Cock P.J.A."/>
            <person name="Cock P.J.A."/>
        </authorList>
    </citation>
    <scope>NUCLEOTIDE SEQUENCE</scope>
    <source>
        <strain evidence="11">PWN146_assembly</strain>
    </source>
</reference>
<dbReference type="PANTHER" id="PTHR11550:SF0">
    <property type="entry name" value="CTP SYNTHASE-RELATED"/>
    <property type="match status" value="1"/>
</dbReference>
<dbReference type="Pfam" id="PF00117">
    <property type="entry name" value="GATase"/>
    <property type="match status" value="1"/>
</dbReference>
<dbReference type="GO" id="GO:0019856">
    <property type="term" value="P:pyrimidine nucleobase biosynthetic process"/>
    <property type="evidence" value="ECO:0007669"/>
    <property type="project" value="TreeGrafter"/>
</dbReference>
<dbReference type="InterPro" id="IPR017926">
    <property type="entry name" value="GATASE"/>
</dbReference>
<evidence type="ECO:0000256" key="9">
    <source>
        <dbReference type="ARBA" id="ARBA00047781"/>
    </source>
</evidence>
<dbReference type="GO" id="GO:0005524">
    <property type="term" value="F:ATP binding"/>
    <property type="evidence" value="ECO:0007669"/>
    <property type="project" value="UniProtKB-KW"/>
</dbReference>
<dbReference type="AlphaFoldDB" id="A0A1C3HJL1"/>
<proteinExistence type="inferred from homology"/>
<keyword evidence="7" id="KW-0315">Glutamine amidotransferase</keyword>
<dbReference type="Gene3D" id="3.40.50.880">
    <property type="match status" value="1"/>
</dbReference>
<feature type="domain" description="Glutamine amidotransferase" evidence="10">
    <location>
        <begin position="34"/>
        <end position="124"/>
    </location>
</feature>
<dbReference type="InterPro" id="IPR004468">
    <property type="entry name" value="CTP_synthase"/>
</dbReference>
<gene>
    <name evidence="11" type="primary">pyrG_2</name>
    <name evidence="11" type="ORF">PWN146_03969</name>
</gene>
<evidence type="ECO:0000256" key="5">
    <source>
        <dbReference type="ARBA" id="ARBA00022741"/>
    </source>
</evidence>
<evidence type="ECO:0000256" key="6">
    <source>
        <dbReference type="ARBA" id="ARBA00022840"/>
    </source>
</evidence>
<dbReference type="GO" id="GO:0005829">
    <property type="term" value="C:cytosol"/>
    <property type="evidence" value="ECO:0007669"/>
    <property type="project" value="TreeGrafter"/>
</dbReference>
<evidence type="ECO:0000256" key="2">
    <source>
        <dbReference type="ARBA" id="ARBA00007533"/>
    </source>
</evidence>
<keyword evidence="6" id="KW-0067">ATP-binding</keyword>
<evidence type="ECO:0000313" key="11">
    <source>
        <dbReference type="EMBL" id="SAY45246.1"/>
    </source>
</evidence>
<evidence type="ECO:0000256" key="7">
    <source>
        <dbReference type="ARBA" id="ARBA00022962"/>
    </source>
</evidence>
<name>A0A1C3HJL1_SERMA</name>
<dbReference type="EMBL" id="LT575490">
    <property type="protein sequence ID" value="SAY45246.1"/>
    <property type="molecule type" value="Genomic_DNA"/>
</dbReference>
<sequence>MMKAQVRIALVGDYTPQAVAHQAIPVALQLTAAHLDIDVQPQWLPTDTLTSPDVLHDFDAIWVVPGSPYRHDDGAFMAIRHARENDVPFLGSCGGFQYAIVEYARNVMGWHDAGHAETDSGGRLVIAPLSCSLVEKTGDIVFQPDTRAARAYGSLNTHEGYHCNFGVNPEFVVDLQRFPLIISGHDTEGDVRAIELPAHRFYVATLFQSERAALRGELSPLVVELVKTAANG</sequence>
<evidence type="ECO:0000256" key="8">
    <source>
        <dbReference type="ARBA" id="ARBA00022975"/>
    </source>
</evidence>
<dbReference type="SUPFAM" id="SSF52317">
    <property type="entry name" value="Class I glutamine amidotransferase-like"/>
    <property type="match status" value="1"/>
</dbReference>
<dbReference type="UniPathway" id="UPA00159">
    <property type="reaction ID" value="UER00277"/>
</dbReference>
<organism evidence="11">
    <name type="scientific">Serratia marcescens</name>
    <dbReference type="NCBI Taxonomy" id="615"/>
    <lineage>
        <taxon>Bacteria</taxon>
        <taxon>Pseudomonadati</taxon>
        <taxon>Pseudomonadota</taxon>
        <taxon>Gammaproteobacteria</taxon>
        <taxon>Enterobacterales</taxon>
        <taxon>Yersiniaceae</taxon>
        <taxon>Serratia</taxon>
    </lineage>
</organism>
<dbReference type="PANTHER" id="PTHR11550">
    <property type="entry name" value="CTP SYNTHASE"/>
    <property type="match status" value="1"/>
</dbReference>
<accession>A0A1C3HJL1</accession>
<comment type="similarity">
    <text evidence="2">Belongs to the CTP synthase family.</text>
</comment>
<keyword evidence="8" id="KW-0665">Pyrimidine biosynthesis</keyword>
<dbReference type="NCBIfam" id="NF004836">
    <property type="entry name" value="PRK06186.1"/>
    <property type="match status" value="1"/>
</dbReference>
<dbReference type="GO" id="GO:0042802">
    <property type="term" value="F:identical protein binding"/>
    <property type="evidence" value="ECO:0007669"/>
    <property type="project" value="TreeGrafter"/>
</dbReference>
<comment type="pathway">
    <text evidence="1">Pyrimidine metabolism; CTP biosynthesis via de novo pathway; CTP from UDP: step 2/2.</text>
</comment>
<protein>
    <recommendedName>
        <fullName evidence="3">CTP synthase (glutamine hydrolyzing)</fullName>
        <ecNumber evidence="3">6.3.4.2</ecNumber>
    </recommendedName>
</protein>
<dbReference type="GO" id="GO:0003883">
    <property type="term" value="F:CTP synthase activity"/>
    <property type="evidence" value="ECO:0007669"/>
    <property type="project" value="UniProtKB-EC"/>
</dbReference>
<comment type="catalytic activity">
    <reaction evidence="9">
        <text>UTP + L-glutamine + ATP + H2O = CTP + L-glutamate + ADP + phosphate + 2 H(+)</text>
        <dbReference type="Rhea" id="RHEA:26426"/>
        <dbReference type="ChEBI" id="CHEBI:15377"/>
        <dbReference type="ChEBI" id="CHEBI:15378"/>
        <dbReference type="ChEBI" id="CHEBI:29985"/>
        <dbReference type="ChEBI" id="CHEBI:30616"/>
        <dbReference type="ChEBI" id="CHEBI:37563"/>
        <dbReference type="ChEBI" id="CHEBI:43474"/>
        <dbReference type="ChEBI" id="CHEBI:46398"/>
        <dbReference type="ChEBI" id="CHEBI:58359"/>
        <dbReference type="ChEBI" id="CHEBI:456216"/>
        <dbReference type="EC" id="6.3.4.2"/>
    </reaction>
</comment>